<sequence length="592" mass="66912">MTGDSALLDNRNVQAFKKSSLDVGELTVILPSEFKEESYQALEYYIYIPHAYANPEAMDLGLAFILMDDDQLAQVAYEFIKKTTQSIEPTLVVAVKKPYKGYDNTSLINLLGHIRGRFNIAETKLWSVGEGSGASACVSLNRVCPSAFASMAVNKKVRKLRGPWLTTKPVLSGRNYNVVDVPLWSVTKLMDRTINWTKKHTNYMKVASSSNQDKAFLAIDKDYLGKTAWEATEPGPSWISLDFREPLYITRWAVHSVKTIENCLLEYSLDGITWKKLDKVEKNQSTRIDRFVKRGLLARYFRLFSISPMHVFEFEIYGDHSAFDSFKYEMYQGDCGSYLAYRLFEPEPENLPKGKKVPLVVYLHGAGQRGHYNEAQLSITCGEGATNIAYPWWQKKHPCYIAAIQCPLEEAHASDRVAKNEADLIRGIIKRFSRIDDNRIYLTGISLGGFGAYKLGIENPELFAALVPVAGGGMANFESYPGMAPFLGLTEKDNAGDIKTGNYYDRASILKNMPVWAFHSADDNIVSVELCTSMVEAIRSAGNKSIRQTIYPKGTFGATPHYSWLYAYYDYDMWEWLFGQAKNKSTNKEIYQ</sequence>
<evidence type="ECO:0000256" key="1">
    <source>
        <dbReference type="ARBA" id="ARBA00022729"/>
    </source>
</evidence>
<reference evidence="3" key="1">
    <citation type="submission" date="2019-08" db="EMBL/GenBank/DDBJ databases">
        <authorList>
            <person name="Kucharzyk K."/>
            <person name="Murdoch R.W."/>
            <person name="Higgins S."/>
            <person name="Loffler F."/>
        </authorList>
    </citation>
    <scope>NUCLEOTIDE SEQUENCE</scope>
</reference>
<dbReference type="InterPro" id="IPR029058">
    <property type="entry name" value="AB_hydrolase_fold"/>
</dbReference>
<dbReference type="PANTHER" id="PTHR43037">
    <property type="entry name" value="UNNAMED PRODUCT-RELATED"/>
    <property type="match status" value="1"/>
</dbReference>
<dbReference type="InterPro" id="IPR001375">
    <property type="entry name" value="Peptidase_S9_cat"/>
</dbReference>
<dbReference type="SUPFAM" id="SSF53474">
    <property type="entry name" value="alpha/beta-Hydrolases"/>
    <property type="match status" value="1"/>
</dbReference>
<keyword evidence="1" id="KW-0732">Signal</keyword>
<dbReference type="EMBL" id="VSSQ01000209">
    <property type="protein sequence ID" value="MPL85691.1"/>
    <property type="molecule type" value="Genomic_DNA"/>
</dbReference>
<name>A0A644V3E2_9ZZZZ</name>
<proteinExistence type="predicted"/>
<dbReference type="Gene3D" id="2.60.120.260">
    <property type="entry name" value="Galactose-binding domain-like"/>
    <property type="match status" value="1"/>
</dbReference>
<dbReference type="PANTHER" id="PTHR43037:SF1">
    <property type="entry name" value="BLL1128 PROTEIN"/>
    <property type="match status" value="1"/>
</dbReference>
<dbReference type="Gene3D" id="3.40.50.1820">
    <property type="entry name" value="alpha/beta hydrolase"/>
    <property type="match status" value="1"/>
</dbReference>
<dbReference type="PROSITE" id="PS50022">
    <property type="entry name" value="FA58C_3"/>
    <property type="match status" value="1"/>
</dbReference>
<dbReference type="GO" id="GO:0006508">
    <property type="term" value="P:proteolysis"/>
    <property type="evidence" value="ECO:0007669"/>
    <property type="project" value="InterPro"/>
</dbReference>
<accession>A0A644V3E2</accession>
<dbReference type="InterPro" id="IPR000421">
    <property type="entry name" value="FA58C"/>
</dbReference>
<dbReference type="InterPro" id="IPR008979">
    <property type="entry name" value="Galactose-bd-like_sf"/>
</dbReference>
<dbReference type="Pfam" id="PF00326">
    <property type="entry name" value="Peptidase_S9"/>
    <property type="match status" value="1"/>
</dbReference>
<protein>
    <recommendedName>
        <fullName evidence="2">F5/8 type C domain-containing protein</fullName>
    </recommendedName>
</protein>
<dbReference type="InterPro" id="IPR050955">
    <property type="entry name" value="Plant_Biomass_Hydrol_Est"/>
</dbReference>
<feature type="domain" description="F5/8 type C" evidence="2">
    <location>
        <begin position="189"/>
        <end position="303"/>
    </location>
</feature>
<comment type="caution">
    <text evidence="3">The sequence shown here is derived from an EMBL/GenBank/DDBJ whole genome shotgun (WGS) entry which is preliminary data.</text>
</comment>
<gene>
    <name evidence="3" type="ORF">SDC9_31664</name>
</gene>
<evidence type="ECO:0000313" key="3">
    <source>
        <dbReference type="EMBL" id="MPL85691.1"/>
    </source>
</evidence>
<dbReference type="Pfam" id="PF00754">
    <property type="entry name" value="F5_F8_type_C"/>
    <property type="match status" value="1"/>
</dbReference>
<evidence type="ECO:0000259" key="2">
    <source>
        <dbReference type="PROSITE" id="PS50022"/>
    </source>
</evidence>
<dbReference type="AlphaFoldDB" id="A0A644V3E2"/>
<organism evidence="3">
    <name type="scientific">bioreactor metagenome</name>
    <dbReference type="NCBI Taxonomy" id="1076179"/>
    <lineage>
        <taxon>unclassified sequences</taxon>
        <taxon>metagenomes</taxon>
        <taxon>ecological metagenomes</taxon>
    </lineage>
</organism>
<dbReference type="SUPFAM" id="SSF49785">
    <property type="entry name" value="Galactose-binding domain-like"/>
    <property type="match status" value="1"/>
</dbReference>
<dbReference type="GO" id="GO:0008236">
    <property type="term" value="F:serine-type peptidase activity"/>
    <property type="evidence" value="ECO:0007669"/>
    <property type="project" value="InterPro"/>
</dbReference>